<evidence type="ECO:0000313" key="2">
    <source>
        <dbReference type="EMBL" id="CAJ0602391.1"/>
    </source>
</evidence>
<reference evidence="2" key="1">
    <citation type="submission" date="2023-07" db="EMBL/GenBank/DDBJ databases">
        <authorList>
            <consortium name="CYATHOMIX"/>
        </authorList>
    </citation>
    <scope>NUCLEOTIDE SEQUENCE</scope>
    <source>
        <strain evidence="2">N/A</strain>
    </source>
</reference>
<name>A0AA36M8I3_CYLNA</name>
<protein>
    <submittedName>
        <fullName evidence="2">Uncharacterized protein</fullName>
    </submittedName>
</protein>
<comment type="caution">
    <text evidence="2">The sequence shown here is derived from an EMBL/GenBank/DDBJ whole genome shotgun (WGS) entry which is preliminary data.</text>
</comment>
<feature type="region of interest" description="Disordered" evidence="1">
    <location>
        <begin position="49"/>
        <end position="83"/>
    </location>
</feature>
<proteinExistence type="predicted"/>
<dbReference type="EMBL" id="CATQJL010000305">
    <property type="protein sequence ID" value="CAJ0602391.1"/>
    <property type="molecule type" value="Genomic_DNA"/>
</dbReference>
<feature type="compositionally biased region" description="Basic and acidic residues" evidence="1">
    <location>
        <begin position="72"/>
        <end position="83"/>
    </location>
</feature>
<accession>A0AA36M8I3</accession>
<keyword evidence="3" id="KW-1185">Reference proteome</keyword>
<evidence type="ECO:0000256" key="1">
    <source>
        <dbReference type="SAM" id="MobiDB-lite"/>
    </source>
</evidence>
<gene>
    <name evidence="2" type="ORF">CYNAS_LOCUS14374</name>
</gene>
<feature type="compositionally biased region" description="Acidic residues" evidence="1">
    <location>
        <begin position="51"/>
        <end position="64"/>
    </location>
</feature>
<dbReference type="AlphaFoldDB" id="A0AA36M8I3"/>
<dbReference type="Proteomes" id="UP001176961">
    <property type="component" value="Unassembled WGS sequence"/>
</dbReference>
<evidence type="ECO:0000313" key="3">
    <source>
        <dbReference type="Proteomes" id="UP001176961"/>
    </source>
</evidence>
<sequence>MIDESRHTYTRQGHMRHERTQKCALGRAFGESEHDEVGEGELDHELGVSELENEGGESDLEDGGGENVLDGRVGDHLSDAQSM</sequence>
<organism evidence="2 3">
    <name type="scientific">Cylicocyclus nassatus</name>
    <name type="common">Nematode worm</name>
    <dbReference type="NCBI Taxonomy" id="53992"/>
    <lineage>
        <taxon>Eukaryota</taxon>
        <taxon>Metazoa</taxon>
        <taxon>Ecdysozoa</taxon>
        <taxon>Nematoda</taxon>
        <taxon>Chromadorea</taxon>
        <taxon>Rhabditida</taxon>
        <taxon>Rhabditina</taxon>
        <taxon>Rhabditomorpha</taxon>
        <taxon>Strongyloidea</taxon>
        <taxon>Strongylidae</taxon>
        <taxon>Cylicocyclus</taxon>
    </lineage>
</organism>